<dbReference type="InterPro" id="IPR007867">
    <property type="entry name" value="GMC_OxRtase_C"/>
</dbReference>
<evidence type="ECO:0000256" key="5">
    <source>
        <dbReference type="RuleBase" id="RU003968"/>
    </source>
</evidence>
<dbReference type="Proteomes" id="UP001055940">
    <property type="component" value="Chromosome"/>
</dbReference>
<proteinExistence type="inferred from homology"/>
<reference evidence="9" key="1">
    <citation type="submission" date="2022-06" db="EMBL/GenBank/DDBJ databases">
        <authorList>
            <person name="Ping M."/>
        </authorList>
    </citation>
    <scope>NUCLEOTIDE SEQUENCE</scope>
    <source>
        <strain evidence="9">JCM11759T</strain>
    </source>
</reference>
<evidence type="ECO:0000256" key="1">
    <source>
        <dbReference type="ARBA" id="ARBA00001974"/>
    </source>
</evidence>
<evidence type="ECO:0000256" key="2">
    <source>
        <dbReference type="ARBA" id="ARBA00010790"/>
    </source>
</evidence>
<feature type="domain" description="Glucose-methanol-choline oxidoreductase N-terminal" evidence="8">
    <location>
        <begin position="285"/>
        <end position="299"/>
    </location>
</feature>
<evidence type="ECO:0000313" key="9">
    <source>
        <dbReference type="EMBL" id="USY20676.1"/>
    </source>
</evidence>
<dbReference type="PANTHER" id="PTHR11552:SF147">
    <property type="entry name" value="CHOLINE DEHYDROGENASE, MITOCHONDRIAL"/>
    <property type="match status" value="1"/>
</dbReference>
<dbReference type="InterPro" id="IPR012132">
    <property type="entry name" value="GMC_OxRdtase"/>
</dbReference>
<evidence type="ECO:0000256" key="4">
    <source>
        <dbReference type="ARBA" id="ARBA00022827"/>
    </source>
</evidence>
<comment type="similarity">
    <text evidence="2 5">Belongs to the GMC oxidoreductase family.</text>
</comment>
<protein>
    <submittedName>
        <fullName evidence="9">GMC family oxidoreductase</fullName>
    </submittedName>
</protein>
<dbReference type="RefSeq" id="WP_254419712.1">
    <property type="nucleotide sequence ID" value="NZ_BAAAJB010000017.1"/>
</dbReference>
<dbReference type="SUPFAM" id="SSF51905">
    <property type="entry name" value="FAD/NAD(P)-binding domain"/>
    <property type="match status" value="1"/>
</dbReference>
<dbReference type="Pfam" id="PF00732">
    <property type="entry name" value="GMC_oxred_N"/>
    <property type="match status" value="1"/>
</dbReference>
<dbReference type="EMBL" id="CP099837">
    <property type="protein sequence ID" value="USY20676.1"/>
    <property type="molecule type" value="Genomic_DNA"/>
</dbReference>
<keyword evidence="10" id="KW-1185">Reference proteome</keyword>
<keyword evidence="3 5" id="KW-0285">Flavoprotein</keyword>
<name>A0ABY5DAB6_9ACTN</name>
<comment type="cofactor">
    <cofactor evidence="1">
        <name>FAD</name>
        <dbReference type="ChEBI" id="CHEBI:57692"/>
    </cofactor>
</comment>
<feature type="region of interest" description="Disordered" evidence="6">
    <location>
        <begin position="200"/>
        <end position="221"/>
    </location>
</feature>
<dbReference type="PIRSF" id="PIRSF000137">
    <property type="entry name" value="Alcohol_oxidase"/>
    <property type="match status" value="1"/>
</dbReference>
<dbReference type="PANTHER" id="PTHR11552">
    <property type="entry name" value="GLUCOSE-METHANOL-CHOLINE GMC OXIDOREDUCTASE"/>
    <property type="match status" value="1"/>
</dbReference>
<gene>
    <name evidence="9" type="ORF">NE857_03195</name>
</gene>
<keyword evidence="4 5" id="KW-0274">FAD</keyword>
<dbReference type="PROSITE" id="PS00624">
    <property type="entry name" value="GMC_OXRED_2"/>
    <property type="match status" value="1"/>
</dbReference>
<dbReference type="Gene3D" id="3.50.50.60">
    <property type="entry name" value="FAD/NAD(P)-binding domain"/>
    <property type="match status" value="1"/>
</dbReference>
<dbReference type="Pfam" id="PF05199">
    <property type="entry name" value="GMC_oxred_C"/>
    <property type="match status" value="1"/>
</dbReference>
<evidence type="ECO:0000259" key="7">
    <source>
        <dbReference type="PROSITE" id="PS00623"/>
    </source>
</evidence>
<sequence length="550" mass="59068">MSGTEWDHLVVGAGSAGSVTAARLAAAGARVLLVEAGGEQPAGGAESNPLRDASRLILEGFNWDHRANLRSSTRLEDLLNRDGGSGGNGADEGEGRRSRALWNRFPYQLGKVVGGSSAVNGAIALRPLPRDFDDWAARGNPDWTWERVLPYFRRIERDADFPADDAHGGHGPVPVRRPGPEQLHELETAFRDECRRTGVRDLPDLNGGRERGVGPVPANTRDGERVDAATAYLTEARRLPDLEVRTGCRVTRVLFEGRRAVGAELLRDDGQRSSVRAGNVVLCAGAIGTPVVLQRSGVGAARLSAALGVAPVADLPGVGENLADHPSVVIWSLPKPGVCEPGLPWRQIAARMPSGYDDDTDVQVGLLNNVETTTIPGFVDRLGWPMVVGLSVMLLRPESRGRVFAESADPDSSPVIELGLGTVEADVDRLMYGVRRAWGLLRAPGIGNRLERTQFWTDRMIDNEVVLRNGVRNIMNPGWHAAGSARMGPASDPMSVVDQRGRVHGLAGLRVVDASVFPSVPSVPTNLTTLMLAERIADDAVTDFKEGKRC</sequence>
<dbReference type="PROSITE" id="PS00623">
    <property type="entry name" value="GMC_OXRED_1"/>
    <property type="match status" value="1"/>
</dbReference>
<evidence type="ECO:0000313" key="10">
    <source>
        <dbReference type="Proteomes" id="UP001055940"/>
    </source>
</evidence>
<dbReference type="InterPro" id="IPR000172">
    <property type="entry name" value="GMC_OxRdtase_N"/>
</dbReference>
<dbReference type="Gene3D" id="3.30.410.40">
    <property type="match status" value="1"/>
</dbReference>
<organism evidence="9 10">
    <name type="scientific">Nocardiopsis exhalans</name>
    <dbReference type="NCBI Taxonomy" id="163604"/>
    <lineage>
        <taxon>Bacteria</taxon>
        <taxon>Bacillati</taxon>
        <taxon>Actinomycetota</taxon>
        <taxon>Actinomycetes</taxon>
        <taxon>Streptosporangiales</taxon>
        <taxon>Nocardiopsidaceae</taxon>
        <taxon>Nocardiopsis</taxon>
    </lineage>
</organism>
<evidence type="ECO:0000256" key="6">
    <source>
        <dbReference type="SAM" id="MobiDB-lite"/>
    </source>
</evidence>
<feature type="region of interest" description="Disordered" evidence="6">
    <location>
        <begin position="77"/>
        <end position="96"/>
    </location>
</feature>
<dbReference type="InterPro" id="IPR036188">
    <property type="entry name" value="FAD/NAD-bd_sf"/>
</dbReference>
<evidence type="ECO:0000259" key="8">
    <source>
        <dbReference type="PROSITE" id="PS00624"/>
    </source>
</evidence>
<evidence type="ECO:0000256" key="3">
    <source>
        <dbReference type="ARBA" id="ARBA00022630"/>
    </source>
</evidence>
<feature type="compositionally biased region" description="Basic and acidic residues" evidence="6">
    <location>
        <begin position="200"/>
        <end position="212"/>
    </location>
</feature>
<feature type="domain" description="Glucose-methanol-choline oxidoreductase N-terminal" evidence="7">
    <location>
        <begin position="110"/>
        <end position="133"/>
    </location>
</feature>
<dbReference type="SUPFAM" id="SSF54373">
    <property type="entry name" value="FAD-linked reductases, C-terminal domain"/>
    <property type="match status" value="1"/>
</dbReference>
<accession>A0ABY5DAB6</accession>